<gene>
    <name evidence="1" type="ORF">GBAR_LOCUS20480</name>
</gene>
<dbReference type="Proteomes" id="UP001174909">
    <property type="component" value="Unassembled WGS sequence"/>
</dbReference>
<proteinExistence type="predicted"/>
<dbReference type="EMBL" id="CASHTH010002879">
    <property type="protein sequence ID" value="CAI8036553.1"/>
    <property type="molecule type" value="Genomic_DNA"/>
</dbReference>
<sequence length="116" mass="13571">MSIHKSLMLSHFNCSIMTTTTCKNQEGYNKVGEIYEVIEEDYSEVVANVLDVFVKYKEFYPVLVEVKKDVRATALLQNYRAVYALWKDEQEKCVRVVCENGKTTLHFHQKQNNRSL</sequence>
<protein>
    <submittedName>
        <fullName evidence="1">Uncharacterized protein</fullName>
    </submittedName>
</protein>
<keyword evidence="2" id="KW-1185">Reference proteome</keyword>
<evidence type="ECO:0000313" key="1">
    <source>
        <dbReference type="EMBL" id="CAI8036553.1"/>
    </source>
</evidence>
<reference evidence="1" key="1">
    <citation type="submission" date="2023-03" db="EMBL/GenBank/DDBJ databases">
        <authorList>
            <person name="Steffen K."/>
            <person name="Cardenas P."/>
        </authorList>
    </citation>
    <scope>NUCLEOTIDE SEQUENCE</scope>
</reference>
<comment type="caution">
    <text evidence="1">The sequence shown here is derived from an EMBL/GenBank/DDBJ whole genome shotgun (WGS) entry which is preliminary data.</text>
</comment>
<organism evidence="1 2">
    <name type="scientific">Geodia barretti</name>
    <name type="common">Barrett's horny sponge</name>
    <dbReference type="NCBI Taxonomy" id="519541"/>
    <lineage>
        <taxon>Eukaryota</taxon>
        <taxon>Metazoa</taxon>
        <taxon>Porifera</taxon>
        <taxon>Demospongiae</taxon>
        <taxon>Heteroscleromorpha</taxon>
        <taxon>Tetractinellida</taxon>
        <taxon>Astrophorina</taxon>
        <taxon>Geodiidae</taxon>
        <taxon>Geodia</taxon>
    </lineage>
</organism>
<name>A0AA35SVA1_GEOBA</name>
<evidence type="ECO:0000313" key="2">
    <source>
        <dbReference type="Proteomes" id="UP001174909"/>
    </source>
</evidence>
<feature type="non-terminal residue" evidence="1">
    <location>
        <position position="1"/>
    </location>
</feature>
<dbReference type="AlphaFoldDB" id="A0AA35SVA1"/>
<accession>A0AA35SVA1</accession>